<feature type="domain" description="Co-chaperone DjlA N-terminal" evidence="1">
    <location>
        <begin position="31"/>
        <end position="129"/>
    </location>
</feature>
<evidence type="ECO:0000313" key="3">
    <source>
        <dbReference type="Proteomes" id="UP000460298"/>
    </source>
</evidence>
<organism evidence="2 3">
    <name type="scientific">Leptonema illini</name>
    <dbReference type="NCBI Taxonomy" id="183"/>
    <lineage>
        <taxon>Bacteria</taxon>
        <taxon>Pseudomonadati</taxon>
        <taxon>Spirochaetota</taxon>
        <taxon>Spirochaetia</taxon>
        <taxon>Leptospirales</taxon>
        <taxon>Leptospiraceae</taxon>
        <taxon>Leptonema</taxon>
    </lineage>
</organism>
<name>A0A833H2D1_9LEPT</name>
<dbReference type="EMBL" id="WBUI01000006">
    <property type="protein sequence ID" value="KAB2933227.1"/>
    <property type="molecule type" value="Genomic_DNA"/>
</dbReference>
<comment type="caution">
    <text evidence="2">The sequence shown here is derived from an EMBL/GenBank/DDBJ whole genome shotgun (WGS) entry which is preliminary data.</text>
</comment>
<evidence type="ECO:0000313" key="2">
    <source>
        <dbReference type="EMBL" id="KAB2933227.1"/>
    </source>
</evidence>
<dbReference type="Gene3D" id="1.10.3680.10">
    <property type="entry name" value="TerB-like"/>
    <property type="match status" value="1"/>
</dbReference>
<dbReference type="SUPFAM" id="SSF158682">
    <property type="entry name" value="TerB-like"/>
    <property type="match status" value="1"/>
</dbReference>
<dbReference type="CDD" id="cd07177">
    <property type="entry name" value="terB_like"/>
    <property type="match status" value="1"/>
</dbReference>
<dbReference type="InterPro" id="IPR007791">
    <property type="entry name" value="DjlA_N"/>
</dbReference>
<protein>
    <submittedName>
        <fullName evidence="2">TerB family tellurite resistance protein</fullName>
    </submittedName>
</protein>
<gene>
    <name evidence="2" type="ORF">F9K24_07725</name>
</gene>
<evidence type="ECO:0000259" key="1">
    <source>
        <dbReference type="Pfam" id="PF05099"/>
    </source>
</evidence>
<accession>A0A833H2D1</accession>
<reference evidence="2 3" key="1">
    <citation type="submission" date="2019-10" db="EMBL/GenBank/DDBJ databases">
        <title>Extracellular Electron Transfer in a Candidatus Methanoperedens spp. Enrichment Culture.</title>
        <authorList>
            <person name="Berger S."/>
            <person name="Rangel Shaw D."/>
            <person name="Berben T."/>
            <person name="In 'T Zandt M."/>
            <person name="Frank J."/>
            <person name="Reimann J."/>
            <person name="Jetten M.S.M."/>
            <person name="Welte C.U."/>
        </authorList>
    </citation>
    <scope>NUCLEOTIDE SEQUENCE [LARGE SCALE GENOMIC DNA]</scope>
    <source>
        <strain evidence="2">SB12</strain>
    </source>
</reference>
<dbReference type="AlphaFoldDB" id="A0A833H2D1"/>
<dbReference type="Pfam" id="PF05099">
    <property type="entry name" value="TerB"/>
    <property type="match status" value="1"/>
</dbReference>
<proteinExistence type="predicted"/>
<dbReference type="Proteomes" id="UP000460298">
    <property type="component" value="Unassembled WGS sequence"/>
</dbReference>
<dbReference type="InterPro" id="IPR029024">
    <property type="entry name" value="TerB-like"/>
</dbReference>
<sequence length="141" mass="16236">MSRENELPGNMSNSISALTAEDLQDMAHYLQMLLQLMIADGHLHPAEQARFKEYAIRHGYAERFIDETMASALTNRHMKRSPHRFHSQETAMQFLKDAVQLARCDGILHDEERNWLEEAAEVNDLDAEDVFLILAEPDKID</sequence>